<keyword evidence="1" id="KW-0238">DNA-binding</keyword>
<evidence type="ECO:0000313" key="2">
    <source>
        <dbReference type="Proteomes" id="UP000261080"/>
    </source>
</evidence>
<gene>
    <name evidence="1" type="ORF">DW016_04290</name>
</gene>
<reference evidence="1 2" key="1">
    <citation type="submission" date="2018-08" db="EMBL/GenBank/DDBJ databases">
        <title>A genome reference for cultivated species of the human gut microbiota.</title>
        <authorList>
            <person name="Zou Y."/>
            <person name="Xue W."/>
            <person name="Luo G."/>
        </authorList>
    </citation>
    <scope>NUCLEOTIDE SEQUENCE [LARGE SCALE GENOMIC DNA]</scope>
    <source>
        <strain evidence="1 2">AF37-2AT</strain>
    </source>
</reference>
<keyword evidence="2" id="KW-1185">Reference proteome</keyword>
<organism evidence="1 2">
    <name type="scientific">Sellimonas intestinalis</name>
    <dbReference type="NCBI Taxonomy" id="1653434"/>
    <lineage>
        <taxon>Bacteria</taxon>
        <taxon>Bacillati</taxon>
        <taxon>Bacillota</taxon>
        <taxon>Clostridia</taxon>
        <taxon>Lachnospirales</taxon>
        <taxon>Lachnospiraceae</taxon>
        <taxon>Sellimonas</taxon>
    </lineage>
</organism>
<evidence type="ECO:0000313" key="1">
    <source>
        <dbReference type="EMBL" id="RGE88749.1"/>
    </source>
</evidence>
<dbReference type="GO" id="GO:0003677">
    <property type="term" value="F:DNA binding"/>
    <property type="evidence" value="ECO:0007669"/>
    <property type="project" value="UniProtKB-KW"/>
</dbReference>
<dbReference type="OrthoDB" id="3174733at2"/>
<name>A0A3E3K4G3_9FIRM</name>
<accession>A0A3E3K4G3</accession>
<dbReference type="AlphaFoldDB" id="A0A3E3K4G3"/>
<comment type="caution">
    <text evidence="1">The sequence shown here is derived from an EMBL/GenBank/DDBJ whole genome shotgun (WGS) entry which is preliminary data.</text>
</comment>
<sequence>MEKMFMRVSDVMETLDVSESYAYKLIRKLNKELEKTGCVTIPGRIDRKFFYEQFYGTQSYEGRD</sequence>
<dbReference type="EMBL" id="QVLX01000002">
    <property type="protein sequence ID" value="RGE88749.1"/>
    <property type="molecule type" value="Genomic_DNA"/>
</dbReference>
<dbReference type="RefSeq" id="WP_117493324.1">
    <property type="nucleotide sequence ID" value="NZ_DBGAZR010000089.1"/>
</dbReference>
<dbReference type="Proteomes" id="UP000261080">
    <property type="component" value="Unassembled WGS sequence"/>
</dbReference>
<proteinExistence type="predicted"/>
<protein>
    <submittedName>
        <fullName evidence="1">DNA-binding protein</fullName>
    </submittedName>
</protein>